<dbReference type="EMBL" id="AYRZ02000007">
    <property type="protein sequence ID" value="PHT75585.1"/>
    <property type="molecule type" value="Genomic_DNA"/>
</dbReference>
<comment type="caution">
    <text evidence="3">The sequence shown here is derived from an EMBL/GenBank/DDBJ whole genome shotgun (WGS) entry which is preliminary data.</text>
</comment>
<evidence type="ECO:0000313" key="3">
    <source>
        <dbReference type="EMBL" id="PHT75585.1"/>
    </source>
</evidence>
<organism evidence="3 4">
    <name type="scientific">Capsicum annuum</name>
    <name type="common">Capsicum pepper</name>
    <dbReference type="NCBI Taxonomy" id="4072"/>
    <lineage>
        <taxon>Eukaryota</taxon>
        <taxon>Viridiplantae</taxon>
        <taxon>Streptophyta</taxon>
        <taxon>Embryophyta</taxon>
        <taxon>Tracheophyta</taxon>
        <taxon>Spermatophyta</taxon>
        <taxon>Magnoliopsida</taxon>
        <taxon>eudicotyledons</taxon>
        <taxon>Gunneridae</taxon>
        <taxon>Pentapetalae</taxon>
        <taxon>asterids</taxon>
        <taxon>lamiids</taxon>
        <taxon>Solanales</taxon>
        <taxon>Solanaceae</taxon>
        <taxon>Solanoideae</taxon>
        <taxon>Capsiceae</taxon>
        <taxon>Capsicum</taxon>
    </lineage>
</organism>
<dbReference type="AlphaFoldDB" id="A0A2G2Z139"/>
<proteinExistence type="predicted"/>
<sequence length="128" mass="14667">MNSWNAHPKCKRLDDANKVFELMEVKDVVSWNALVTGYSQIGRFDETLGLFERMREEEIELNVVTWSVVILGYVQRDLGYEALNIFKEMMLSRAEPNVITLVFVLSGCASIGALRQGKETHCYLFLCL</sequence>
<accession>A0A2G2Z139</accession>
<keyword evidence="4" id="KW-1185">Reference proteome</keyword>
<feature type="repeat" description="PPR" evidence="2">
    <location>
        <begin position="27"/>
        <end position="61"/>
    </location>
</feature>
<dbReference type="Gramene" id="PHT75585">
    <property type="protein sequence ID" value="PHT75585"/>
    <property type="gene ID" value="T459_19107"/>
</dbReference>
<protein>
    <recommendedName>
        <fullName evidence="5">Pentatricopeptide repeat-containing protein</fullName>
    </recommendedName>
</protein>
<name>A0A2G2Z139_CAPAN</name>
<feature type="repeat" description="PPR" evidence="2">
    <location>
        <begin position="62"/>
        <end position="96"/>
    </location>
</feature>
<dbReference type="SMR" id="A0A2G2Z139"/>
<evidence type="ECO:0000256" key="1">
    <source>
        <dbReference type="ARBA" id="ARBA00022737"/>
    </source>
</evidence>
<evidence type="ECO:0008006" key="5">
    <source>
        <dbReference type="Google" id="ProtNLM"/>
    </source>
</evidence>
<dbReference type="OMA" id="ECKSDIC"/>
<dbReference type="STRING" id="4072.A0A2G2Z139"/>
<dbReference type="PANTHER" id="PTHR47926">
    <property type="entry name" value="PENTATRICOPEPTIDE REPEAT-CONTAINING PROTEIN"/>
    <property type="match status" value="1"/>
</dbReference>
<evidence type="ECO:0000313" key="4">
    <source>
        <dbReference type="Proteomes" id="UP000222542"/>
    </source>
</evidence>
<reference evidence="3 4" key="1">
    <citation type="journal article" date="2014" name="Nat. Genet.">
        <title>Genome sequence of the hot pepper provides insights into the evolution of pungency in Capsicum species.</title>
        <authorList>
            <person name="Kim S."/>
            <person name="Park M."/>
            <person name="Yeom S.I."/>
            <person name="Kim Y.M."/>
            <person name="Lee J.M."/>
            <person name="Lee H.A."/>
            <person name="Seo E."/>
            <person name="Choi J."/>
            <person name="Cheong K."/>
            <person name="Kim K.T."/>
            <person name="Jung K."/>
            <person name="Lee G.W."/>
            <person name="Oh S.K."/>
            <person name="Bae C."/>
            <person name="Kim S.B."/>
            <person name="Lee H.Y."/>
            <person name="Kim S.Y."/>
            <person name="Kim M.S."/>
            <person name="Kang B.C."/>
            <person name="Jo Y.D."/>
            <person name="Yang H.B."/>
            <person name="Jeong H.J."/>
            <person name="Kang W.H."/>
            <person name="Kwon J.K."/>
            <person name="Shin C."/>
            <person name="Lim J.Y."/>
            <person name="Park J.H."/>
            <person name="Huh J.H."/>
            <person name="Kim J.S."/>
            <person name="Kim B.D."/>
            <person name="Cohen O."/>
            <person name="Paran I."/>
            <person name="Suh M.C."/>
            <person name="Lee S.B."/>
            <person name="Kim Y.K."/>
            <person name="Shin Y."/>
            <person name="Noh S.J."/>
            <person name="Park J."/>
            <person name="Seo Y.S."/>
            <person name="Kwon S.Y."/>
            <person name="Kim H.A."/>
            <person name="Park J.M."/>
            <person name="Kim H.J."/>
            <person name="Choi S.B."/>
            <person name="Bosland P.W."/>
            <person name="Reeves G."/>
            <person name="Jo S.H."/>
            <person name="Lee B.W."/>
            <person name="Cho H.T."/>
            <person name="Choi H.S."/>
            <person name="Lee M.S."/>
            <person name="Yu Y."/>
            <person name="Do Choi Y."/>
            <person name="Park B.S."/>
            <person name="van Deynze A."/>
            <person name="Ashrafi H."/>
            <person name="Hill T."/>
            <person name="Kim W.T."/>
            <person name="Pai H.S."/>
            <person name="Ahn H.K."/>
            <person name="Yeam I."/>
            <person name="Giovannoni J.J."/>
            <person name="Rose J.K."/>
            <person name="Sorensen I."/>
            <person name="Lee S.J."/>
            <person name="Kim R.W."/>
            <person name="Choi I.Y."/>
            <person name="Choi B.S."/>
            <person name="Lim J.S."/>
            <person name="Lee Y.H."/>
            <person name="Choi D."/>
        </authorList>
    </citation>
    <scope>NUCLEOTIDE SEQUENCE [LARGE SCALE GENOMIC DNA]</scope>
    <source>
        <strain evidence="4">cv. CM334</strain>
    </source>
</reference>
<dbReference type="Gene3D" id="1.25.40.10">
    <property type="entry name" value="Tetratricopeptide repeat domain"/>
    <property type="match status" value="1"/>
</dbReference>
<dbReference type="GO" id="GO:0003723">
    <property type="term" value="F:RNA binding"/>
    <property type="evidence" value="ECO:0007669"/>
    <property type="project" value="InterPro"/>
</dbReference>
<dbReference type="Proteomes" id="UP000222542">
    <property type="component" value="Unassembled WGS sequence"/>
</dbReference>
<dbReference type="InterPro" id="IPR046960">
    <property type="entry name" value="PPR_At4g14850-like_plant"/>
</dbReference>
<dbReference type="PROSITE" id="PS51375">
    <property type="entry name" value="PPR"/>
    <property type="match status" value="2"/>
</dbReference>
<keyword evidence="1" id="KW-0677">Repeat</keyword>
<dbReference type="NCBIfam" id="TIGR00756">
    <property type="entry name" value="PPR"/>
    <property type="match status" value="2"/>
</dbReference>
<reference evidence="3 4" key="2">
    <citation type="journal article" date="2017" name="Genome Biol.">
        <title>New reference genome sequences of hot pepper reveal the massive evolution of plant disease-resistance genes by retroduplication.</title>
        <authorList>
            <person name="Kim S."/>
            <person name="Park J."/>
            <person name="Yeom S.I."/>
            <person name="Kim Y.M."/>
            <person name="Seo E."/>
            <person name="Kim K.T."/>
            <person name="Kim M.S."/>
            <person name="Lee J.M."/>
            <person name="Cheong K."/>
            <person name="Shin H.S."/>
            <person name="Kim S.B."/>
            <person name="Han K."/>
            <person name="Lee J."/>
            <person name="Park M."/>
            <person name="Lee H.A."/>
            <person name="Lee H.Y."/>
            <person name="Lee Y."/>
            <person name="Oh S."/>
            <person name="Lee J.H."/>
            <person name="Choi E."/>
            <person name="Choi E."/>
            <person name="Lee S.E."/>
            <person name="Jeon J."/>
            <person name="Kim H."/>
            <person name="Choi G."/>
            <person name="Song H."/>
            <person name="Lee J."/>
            <person name="Lee S.C."/>
            <person name="Kwon J.K."/>
            <person name="Lee H.Y."/>
            <person name="Koo N."/>
            <person name="Hong Y."/>
            <person name="Kim R.W."/>
            <person name="Kang W.H."/>
            <person name="Huh J.H."/>
            <person name="Kang B.C."/>
            <person name="Yang T.J."/>
            <person name="Lee Y.H."/>
            <person name="Bennetzen J.L."/>
            <person name="Choi D."/>
        </authorList>
    </citation>
    <scope>NUCLEOTIDE SEQUENCE [LARGE SCALE GENOMIC DNA]</scope>
    <source>
        <strain evidence="4">cv. CM334</strain>
    </source>
</reference>
<dbReference type="GO" id="GO:0009451">
    <property type="term" value="P:RNA modification"/>
    <property type="evidence" value="ECO:0007669"/>
    <property type="project" value="InterPro"/>
</dbReference>
<dbReference type="FunFam" id="1.25.40.10:FF:000393">
    <property type="entry name" value="Pentatricopeptide repeat-containing protein At1g20230"/>
    <property type="match status" value="1"/>
</dbReference>
<dbReference type="InterPro" id="IPR002885">
    <property type="entry name" value="PPR_rpt"/>
</dbReference>
<gene>
    <name evidence="3" type="ORF">T459_19107</name>
</gene>
<evidence type="ECO:0000256" key="2">
    <source>
        <dbReference type="PROSITE-ProRule" id="PRU00708"/>
    </source>
</evidence>
<dbReference type="Pfam" id="PF13041">
    <property type="entry name" value="PPR_2"/>
    <property type="match status" value="1"/>
</dbReference>
<dbReference type="InterPro" id="IPR011990">
    <property type="entry name" value="TPR-like_helical_dom_sf"/>
</dbReference>